<dbReference type="RefSeq" id="WP_014731474.1">
    <property type="nucleotide sequence ID" value="NC_017934.1"/>
</dbReference>
<keyword evidence="1" id="KW-1133">Transmembrane helix</keyword>
<organism evidence="2 3">
    <name type="scientific">Mesotoga prima MesG1.Ag.4.2</name>
    <dbReference type="NCBI Taxonomy" id="660470"/>
    <lineage>
        <taxon>Bacteria</taxon>
        <taxon>Thermotogati</taxon>
        <taxon>Thermotogota</taxon>
        <taxon>Thermotogae</taxon>
        <taxon>Kosmotogales</taxon>
        <taxon>Kosmotogaceae</taxon>
        <taxon>Mesotoga</taxon>
    </lineage>
</organism>
<dbReference type="AlphaFoldDB" id="I2F6Z1"/>
<evidence type="ECO:0008006" key="4">
    <source>
        <dbReference type="Google" id="ProtNLM"/>
    </source>
</evidence>
<feature type="transmembrane region" description="Helical" evidence="1">
    <location>
        <begin position="120"/>
        <end position="143"/>
    </location>
</feature>
<name>I2F6Z1_9BACT</name>
<proteinExistence type="predicted"/>
<evidence type="ECO:0000313" key="2">
    <source>
        <dbReference type="EMBL" id="AFK07694.1"/>
    </source>
</evidence>
<dbReference type="Proteomes" id="UP000002881">
    <property type="component" value="Chromosome"/>
</dbReference>
<gene>
    <name evidence="2" type="ORF">Theba_2054</name>
</gene>
<keyword evidence="3" id="KW-1185">Reference proteome</keyword>
<dbReference type="HOGENOM" id="CLU_1794237_0_0_0"/>
<dbReference type="EMBL" id="CP003532">
    <property type="protein sequence ID" value="AFK07694.1"/>
    <property type="molecule type" value="Genomic_DNA"/>
</dbReference>
<dbReference type="KEGG" id="mpg:Theba_2054"/>
<feature type="transmembrane region" description="Helical" evidence="1">
    <location>
        <begin position="80"/>
        <end position="99"/>
    </location>
</feature>
<sequence length="144" mass="16140" precursor="true">MGFFEGFSKIVFVISYVLWAGGGLTVSLLMIPMKDPRTEPQVQGYLHAFWQTIRIPAAALSFVVLGTAITMAIIVSASLLWSSLFSLSWFLTFLFWLMADRFMKSGGSDPRSMVEVHKRSFHAYLVIADISIFLSMLSVAFMLL</sequence>
<evidence type="ECO:0000313" key="3">
    <source>
        <dbReference type="Proteomes" id="UP000002881"/>
    </source>
</evidence>
<feature type="transmembrane region" description="Helical" evidence="1">
    <location>
        <begin position="52"/>
        <end position="74"/>
    </location>
</feature>
<accession>I2F6Z1</accession>
<evidence type="ECO:0000256" key="1">
    <source>
        <dbReference type="SAM" id="Phobius"/>
    </source>
</evidence>
<feature type="transmembrane region" description="Helical" evidence="1">
    <location>
        <begin position="6"/>
        <end position="31"/>
    </location>
</feature>
<protein>
    <recommendedName>
        <fullName evidence="4">DUF4149 domain-containing protein</fullName>
    </recommendedName>
</protein>
<keyword evidence="1" id="KW-0472">Membrane</keyword>
<dbReference type="GeneID" id="87107801"/>
<keyword evidence="1" id="KW-0812">Transmembrane</keyword>
<reference evidence="2 3" key="1">
    <citation type="journal article" date="2012" name="Genome Biol. Evol.">
        <title>Genome Sequence of the Mesophilic Thermotogales Bacterium Mesotoga prima MesG1.Ag.4.2 Reveals the Largest Thermotogales Genome To Date.</title>
        <authorList>
            <person name="Zhaxybayeva O."/>
            <person name="Swithers K.S."/>
            <person name="Foght J."/>
            <person name="Green A.G."/>
            <person name="Bruce D."/>
            <person name="Detter C."/>
            <person name="Han S."/>
            <person name="Teshima H."/>
            <person name="Han J."/>
            <person name="Woyke T."/>
            <person name="Pitluck S."/>
            <person name="Nolan M."/>
            <person name="Ivanova N."/>
            <person name="Pati A."/>
            <person name="Land M.L."/>
            <person name="Dlutek M."/>
            <person name="Doolittle W.F."/>
            <person name="Noll K.M."/>
            <person name="Nesbo C.L."/>
        </authorList>
    </citation>
    <scope>NUCLEOTIDE SEQUENCE [LARGE SCALE GENOMIC DNA]</scope>
    <source>
        <strain evidence="3">mesG1.Ag.4.2</strain>
    </source>
</reference>